<sequence>MTLLSSLFTLLEPRLSTPVDQERDFPARRASRATLQRSAVGRRLFGEPTDAVETFSRTVTIEGRQRRVLVHRPHAGTGLPGVLNLHGGGWVQGNPEQSAWFASRVAARTGVVVVSPEYRLAPEDPFPAAVEDAWAALQWLAEEAEGLDVDPSRLAVMGDSAGGGLAATVALMARDEGGPALRAQVLIYPGVEAYERWPSEDEHADAPVLTSRNMRSFVRLYLGDAYGTTDWRASPIRHRDHAGLPPALVVVAGRDPLADNGRRYARVLGEAGVSVRLEEFGRALHGFVSLPGVQPDAAVAVESVAHFLDEHL</sequence>
<evidence type="ECO:0000259" key="2">
    <source>
        <dbReference type="Pfam" id="PF07859"/>
    </source>
</evidence>
<dbReference type="PANTHER" id="PTHR48081">
    <property type="entry name" value="AB HYDROLASE SUPERFAMILY PROTEIN C4A8.06C"/>
    <property type="match status" value="1"/>
</dbReference>
<evidence type="ECO:0000313" key="4">
    <source>
        <dbReference type="Proteomes" id="UP001501480"/>
    </source>
</evidence>
<name>A0ABN2VTG5_9ACTN</name>
<gene>
    <name evidence="3" type="ORF">GCM10009821_06270</name>
</gene>
<dbReference type="Gene3D" id="3.40.50.1820">
    <property type="entry name" value="alpha/beta hydrolase"/>
    <property type="match status" value="1"/>
</dbReference>
<evidence type="ECO:0000256" key="1">
    <source>
        <dbReference type="ARBA" id="ARBA00022801"/>
    </source>
</evidence>
<dbReference type="SUPFAM" id="SSF53474">
    <property type="entry name" value="alpha/beta-Hydrolases"/>
    <property type="match status" value="1"/>
</dbReference>
<feature type="domain" description="Alpha/beta hydrolase fold-3" evidence="2">
    <location>
        <begin position="82"/>
        <end position="288"/>
    </location>
</feature>
<dbReference type="Pfam" id="PF07859">
    <property type="entry name" value="Abhydrolase_3"/>
    <property type="match status" value="1"/>
</dbReference>
<dbReference type="Proteomes" id="UP001501480">
    <property type="component" value="Unassembled WGS sequence"/>
</dbReference>
<dbReference type="GO" id="GO:0016787">
    <property type="term" value="F:hydrolase activity"/>
    <property type="evidence" value="ECO:0007669"/>
    <property type="project" value="UniProtKB-KW"/>
</dbReference>
<evidence type="ECO:0000313" key="3">
    <source>
        <dbReference type="EMBL" id="GAA2071332.1"/>
    </source>
</evidence>
<protein>
    <submittedName>
        <fullName evidence="3">Alpha/beta hydrolase</fullName>
    </submittedName>
</protein>
<organism evidence="3 4">
    <name type="scientific">Aeromicrobium halocynthiae</name>
    <dbReference type="NCBI Taxonomy" id="560557"/>
    <lineage>
        <taxon>Bacteria</taxon>
        <taxon>Bacillati</taxon>
        <taxon>Actinomycetota</taxon>
        <taxon>Actinomycetes</taxon>
        <taxon>Propionibacteriales</taxon>
        <taxon>Nocardioidaceae</taxon>
        <taxon>Aeromicrobium</taxon>
    </lineage>
</organism>
<dbReference type="InterPro" id="IPR013094">
    <property type="entry name" value="AB_hydrolase_3"/>
</dbReference>
<dbReference type="RefSeq" id="WP_344324153.1">
    <property type="nucleotide sequence ID" value="NZ_BAAAPY010000001.1"/>
</dbReference>
<dbReference type="PANTHER" id="PTHR48081:SF8">
    <property type="entry name" value="ALPHA_BETA HYDROLASE FOLD-3 DOMAIN-CONTAINING PROTEIN-RELATED"/>
    <property type="match status" value="1"/>
</dbReference>
<dbReference type="EMBL" id="BAAAPY010000001">
    <property type="protein sequence ID" value="GAA2071332.1"/>
    <property type="molecule type" value="Genomic_DNA"/>
</dbReference>
<dbReference type="InterPro" id="IPR029058">
    <property type="entry name" value="AB_hydrolase_fold"/>
</dbReference>
<keyword evidence="4" id="KW-1185">Reference proteome</keyword>
<proteinExistence type="predicted"/>
<comment type="caution">
    <text evidence="3">The sequence shown here is derived from an EMBL/GenBank/DDBJ whole genome shotgun (WGS) entry which is preliminary data.</text>
</comment>
<keyword evidence="1 3" id="KW-0378">Hydrolase</keyword>
<reference evidence="3 4" key="1">
    <citation type="journal article" date="2019" name="Int. J. Syst. Evol. Microbiol.">
        <title>The Global Catalogue of Microorganisms (GCM) 10K type strain sequencing project: providing services to taxonomists for standard genome sequencing and annotation.</title>
        <authorList>
            <consortium name="The Broad Institute Genomics Platform"/>
            <consortium name="The Broad Institute Genome Sequencing Center for Infectious Disease"/>
            <person name="Wu L."/>
            <person name="Ma J."/>
        </authorList>
    </citation>
    <scope>NUCLEOTIDE SEQUENCE [LARGE SCALE GENOMIC DNA]</scope>
    <source>
        <strain evidence="3 4">JCM 15749</strain>
    </source>
</reference>
<accession>A0ABN2VTG5</accession>
<dbReference type="InterPro" id="IPR050300">
    <property type="entry name" value="GDXG_lipolytic_enzyme"/>
</dbReference>